<keyword evidence="4 9" id="KW-0812">Transmembrane</keyword>
<dbReference type="PaxDb" id="6945-B7P712"/>
<dbReference type="EnsemblMetazoa" id="ISCW001201-RA">
    <property type="protein sequence ID" value="ISCW001201-PA"/>
    <property type="gene ID" value="ISCW001201"/>
</dbReference>
<evidence type="ECO:0000256" key="1">
    <source>
        <dbReference type="ARBA" id="ARBA00004651"/>
    </source>
</evidence>
<dbReference type="PANTHER" id="PTHR24241:SF188">
    <property type="entry name" value="GASTRIN_CHOLECYSTOKININ TYPE B RECEPTOR"/>
    <property type="match status" value="1"/>
</dbReference>
<evidence type="ECO:0000313" key="13">
    <source>
        <dbReference type="Proteomes" id="UP000001555"/>
    </source>
</evidence>
<feature type="transmembrane region" description="Helical" evidence="9">
    <location>
        <begin position="95"/>
        <end position="117"/>
    </location>
</feature>
<keyword evidence="5 9" id="KW-1133">Transmembrane helix</keyword>
<evidence type="ECO:0000256" key="3">
    <source>
        <dbReference type="ARBA" id="ARBA00022475"/>
    </source>
</evidence>
<dbReference type="SUPFAM" id="SSF81321">
    <property type="entry name" value="Family A G protein-coupled receptor-like"/>
    <property type="match status" value="1"/>
</dbReference>
<evidence type="ECO:0000256" key="9">
    <source>
        <dbReference type="SAM" id="Phobius"/>
    </source>
</evidence>
<feature type="compositionally biased region" description="Polar residues" evidence="8">
    <location>
        <begin position="148"/>
        <end position="160"/>
    </location>
</feature>
<feature type="domain" description="G-protein coupled receptors family 1 profile" evidence="10">
    <location>
        <begin position="1"/>
        <end position="114"/>
    </location>
</feature>
<accession>B7P712</accession>
<dbReference type="VEuPathDB" id="VectorBase:ISCP_001675"/>
<dbReference type="GO" id="GO:0004930">
    <property type="term" value="F:G protein-coupled receptor activity"/>
    <property type="evidence" value="ECO:0007669"/>
    <property type="project" value="InterPro"/>
</dbReference>
<dbReference type="Gene3D" id="1.20.1070.10">
    <property type="entry name" value="Rhodopsin 7-helix transmembrane proteins"/>
    <property type="match status" value="1"/>
</dbReference>
<dbReference type="Proteomes" id="UP000001555">
    <property type="component" value="Unassembled WGS sequence"/>
</dbReference>
<comment type="similarity">
    <text evidence="2">Belongs to the G-protein coupled receptor 1 family.</text>
</comment>
<evidence type="ECO:0000256" key="2">
    <source>
        <dbReference type="ARBA" id="ARBA00010663"/>
    </source>
</evidence>
<evidence type="ECO:0000256" key="7">
    <source>
        <dbReference type="ARBA" id="ARBA00023170"/>
    </source>
</evidence>
<dbReference type="GO" id="GO:0005886">
    <property type="term" value="C:plasma membrane"/>
    <property type="evidence" value="ECO:0007669"/>
    <property type="project" value="UniProtKB-SubCell"/>
</dbReference>
<keyword evidence="6 9" id="KW-0472">Membrane</keyword>
<evidence type="ECO:0000313" key="12">
    <source>
        <dbReference type="EnsemblMetazoa" id="ISCW001201-PA"/>
    </source>
</evidence>
<dbReference type="EMBL" id="ABJB010227372">
    <property type="status" value="NOT_ANNOTATED_CDS"/>
    <property type="molecule type" value="Genomic_DNA"/>
</dbReference>
<reference evidence="11 13" key="1">
    <citation type="submission" date="2008-03" db="EMBL/GenBank/DDBJ databases">
        <title>Annotation of Ixodes scapularis.</title>
        <authorList>
            <consortium name="Ixodes scapularis Genome Project Consortium"/>
            <person name="Caler E."/>
            <person name="Hannick L.I."/>
            <person name="Bidwell S."/>
            <person name="Joardar V."/>
            <person name="Thiagarajan M."/>
            <person name="Amedeo P."/>
            <person name="Galinsky K.J."/>
            <person name="Schobel S."/>
            <person name="Inman J."/>
            <person name="Hostetler J."/>
            <person name="Miller J."/>
            <person name="Hammond M."/>
            <person name="Megy K."/>
            <person name="Lawson D."/>
            <person name="Kodira C."/>
            <person name="Sutton G."/>
            <person name="Meyer J."/>
            <person name="Hill C.A."/>
            <person name="Birren B."/>
            <person name="Nene V."/>
            <person name="Collins F."/>
            <person name="Alarcon-Chaidez F."/>
            <person name="Wikel S."/>
            <person name="Strausberg R."/>
        </authorList>
    </citation>
    <scope>NUCLEOTIDE SEQUENCE [LARGE SCALE GENOMIC DNA]</scope>
    <source>
        <strain evidence="13">Wikel</strain>
        <strain evidence="11">Wikel colony</strain>
    </source>
</reference>
<dbReference type="HOGENOM" id="CLU_1403895_0_0_1"/>
<name>B7P712_IXOSC</name>
<proteinExistence type="inferred from homology"/>
<dbReference type="InterPro" id="IPR017452">
    <property type="entry name" value="GPCR_Rhodpsn_7TM"/>
</dbReference>
<feature type="region of interest" description="Disordered" evidence="8">
    <location>
        <begin position="146"/>
        <end position="194"/>
    </location>
</feature>
<dbReference type="AlphaFoldDB" id="B7P712"/>
<dbReference type="Pfam" id="PF00001">
    <property type="entry name" value="7tm_1"/>
    <property type="match status" value="1"/>
</dbReference>
<evidence type="ECO:0000256" key="5">
    <source>
        <dbReference type="ARBA" id="ARBA00022989"/>
    </source>
</evidence>
<protein>
    <submittedName>
        <fullName evidence="11 12">Sulfakinin receptor, putative</fullName>
    </submittedName>
</protein>
<dbReference type="STRING" id="6945.B7P712"/>
<reference evidence="12" key="2">
    <citation type="submission" date="2020-05" db="UniProtKB">
        <authorList>
            <consortium name="EnsemblMetazoa"/>
        </authorList>
    </citation>
    <scope>IDENTIFICATION</scope>
    <source>
        <strain evidence="12">wikel</strain>
    </source>
</reference>
<evidence type="ECO:0000256" key="4">
    <source>
        <dbReference type="ARBA" id="ARBA00022692"/>
    </source>
</evidence>
<dbReference type="InParanoid" id="B7P712"/>
<feature type="transmembrane region" description="Helical" evidence="9">
    <location>
        <begin position="55"/>
        <end position="75"/>
    </location>
</feature>
<dbReference type="EMBL" id="ABJB010051711">
    <property type="status" value="NOT_ANNOTATED_CDS"/>
    <property type="molecule type" value="Genomic_DNA"/>
</dbReference>
<dbReference type="VEuPathDB" id="VectorBase:ISCI001201"/>
<evidence type="ECO:0000256" key="6">
    <source>
        <dbReference type="ARBA" id="ARBA00023136"/>
    </source>
</evidence>
<sequence>MKAVYREKANGFECTAAKPMVQTGTATRMANGIGRGTVLVRGGNPEKNQSAMVRVIRMLFVVVVEFFVCWTPLYVVNTWSLYDPKSVYDTLGPTGVSVVQLLAYASSCSNPITYCFMHQKFREGFLTAAGCREGCGRREAGASRKSSAKSNFASGASGTALNYMGSQRKAQKEPDADSTTVQTPCKDAGEESSA</sequence>
<evidence type="ECO:0000259" key="10">
    <source>
        <dbReference type="PROSITE" id="PS50262"/>
    </source>
</evidence>
<dbReference type="VEuPathDB" id="VectorBase:ISCW001201"/>
<organism>
    <name type="scientific">Ixodes scapularis</name>
    <name type="common">Black-legged tick</name>
    <name type="synonym">Deer tick</name>
    <dbReference type="NCBI Taxonomy" id="6945"/>
    <lineage>
        <taxon>Eukaryota</taxon>
        <taxon>Metazoa</taxon>
        <taxon>Ecdysozoa</taxon>
        <taxon>Arthropoda</taxon>
        <taxon>Chelicerata</taxon>
        <taxon>Arachnida</taxon>
        <taxon>Acari</taxon>
        <taxon>Parasitiformes</taxon>
        <taxon>Ixodida</taxon>
        <taxon>Ixodoidea</taxon>
        <taxon>Ixodidae</taxon>
        <taxon>Ixodinae</taxon>
        <taxon>Ixodes</taxon>
    </lineage>
</organism>
<dbReference type="PANTHER" id="PTHR24241">
    <property type="entry name" value="NEUROPEPTIDE RECEPTOR-RELATED G-PROTEIN COUPLED RECEPTOR"/>
    <property type="match status" value="1"/>
</dbReference>
<dbReference type="InterPro" id="IPR000276">
    <property type="entry name" value="GPCR_Rhodpsn"/>
</dbReference>
<evidence type="ECO:0000313" key="11">
    <source>
        <dbReference type="EMBL" id="EEC02384.1"/>
    </source>
</evidence>
<dbReference type="OrthoDB" id="10037617at2759"/>
<gene>
    <name evidence="11" type="ORF">IscW_ISCW001201</name>
</gene>
<keyword evidence="3" id="KW-1003">Cell membrane</keyword>
<comment type="subcellular location">
    <subcellularLocation>
        <location evidence="1">Cell membrane</location>
        <topology evidence="1">Multi-pass membrane protein</topology>
    </subcellularLocation>
</comment>
<evidence type="ECO:0000256" key="8">
    <source>
        <dbReference type="SAM" id="MobiDB-lite"/>
    </source>
</evidence>
<keyword evidence="7 11" id="KW-0675">Receptor</keyword>
<keyword evidence="13" id="KW-1185">Reference proteome</keyword>
<dbReference type="EMBL" id="DS648932">
    <property type="protein sequence ID" value="EEC02384.1"/>
    <property type="molecule type" value="Genomic_DNA"/>
</dbReference>
<dbReference type="PRINTS" id="PR00237">
    <property type="entry name" value="GPCRRHODOPSN"/>
</dbReference>
<dbReference type="PROSITE" id="PS50262">
    <property type="entry name" value="G_PROTEIN_RECEP_F1_2"/>
    <property type="match status" value="1"/>
</dbReference>